<feature type="compositionally biased region" description="Basic residues" evidence="1">
    <location>
        <begin position="255"/>
        <end position="271"/>
    </location>
</feature>
<sequence length="340" mass="38381">MRVPTPGRTCRRDRSSDVRDAAGSAFESGCRGPPLLTSVQKPLARTKRFAVSEGHPCGGCECPRLVALYVAADCRPASACREIRPSDPTRKSACARENPRPLSLQVPMAAHRRPGVPVRKRPRLALPADPEQGSHRQGRRPGRHRLHLANRAVHAVRLARPDRRIDHRDLLRRSCRDGRRSRHPRRRLRQGERILRARGLAVRRRLADHPQHQRRAAGADARDDGRDDVRHRTAARDRRHHHGRHHQRESELAHRRLGAGHAHRGAAHHQPHGAAVPEHAEEDRQRQPHHARAADGRPRRPRVRAPRTSRRSASAARTPTSWWSAARSARSSCCSSRCSC</sequence>
<proteinExistence type="predicted"/>
<comment type="caution">
    <text evidence="2">The sequence shown here is derived from an EMBL/GenBank/DDBJ whole genome shotgun (WGS) entry which is preliminary data.</text>
</comment>
<dbReference type="AlphaFoldDB" id="A0AAW8ERC4"/>
<feature type="compositionally biased region" description="Basic and acidic residues" evidence="1">
    <location>
        <begin position="10"/>
        <end position="20"/>
    </location>
</feature>
<keyword evidence="3" id="KW-1185">Reference proteome</keyword>
<feature type="compositionally biased region" description="Basic residues" evidence="1">
    <location>
        <begin position="136"/>
        <end position="145"/>
    </location>
</feature>
<feature type="compositionally biased region" description="Basic and acidic residues" evidence="1">
    <location>
        <begin position="278"/>
        <end position="298"/>
    </location>
</feature>
<dbReference type="Proteomes" id="UP001244427">
    <property type="component" value="Unassembled WGS sequence"/>
</dbReference>
<feature type="region of interest" description="Disordered" evidence="1">
    <location>
        <begin position="1"/>
        <end position="33"/>
    </location>
</feature>
<gene>
    <name evidence="2" type="ORF">QFZ53_000013</name>
</gene>
<feature type="region of interest" description="Disordered" evidence="1">
    <location>
        <begin position="202"/>
        <end position="326"/>
    </location>
</feature>
<protein>
    <submittedName>
        <fullName evidence="2">Uncharacterized protein</fullName>
    </submittedName>
</protein>
<feature type="compositionally biased region" description="Basic residues" evidence="1">
    <location>
        <begin position="237"/>
        <end position="247"/>
    </location>
</feature>
<reference evidence="2 3" key="1">
    <citation type="submission" date="2023-07" db="EMBL/GenBank/DDBJ databases">
        <title>Comparative genomics of wheat-associated soil bacteria to identify genetic determinants of phenazine resistance.</title>
        <authorList>
            <person name="Mouncey N."/>
        </authorList>
    </citation>
    <scope>NUCLEOTIDE SEQUENCE [LARGE SCALE GENOMIC DNA]</scope>
    <source>
        <strain evidence="2 3">W4I9-1</strain>
    </source>
</reference>
<accession>A0AAW8ERC4</accession>
<feature type="region of interest" description="Disordered" evidence="1">
    <location>
        <begin position="111"/>
        <end position="145"/>
    </location>
</feature>
<evidence type="ECO:0000313" key="2">
    <source>
        <dbReference type="EMBL" id="MDQ0645817.1"/>
    </source>
</evidence>
<feature type="compositionally biased region" description="Basic residues" evidence="1">
    <location>
        <begin position="299"/>
        <end position="310"/>
    </location>
</feature>
<evidence type="ECO:0000313" key="3">
    <source>
        <dbReference type="Proteomes" id="UP001244427"/>
    </source>
</evidence>
<feature type="compositionally biased region" description="Basic residues" evidence="1">
    <location>
        <begin position="111"/>
        <end position="123"/>
    </location>
</feature>
<evidence type="ECO:0000256" key="1">
    <source>
        <dbReference type="SAM" id="MobiDB-lite"/>
    </source>
</evidence>
<name>A0AAW8ERC4_9MICO</name>
<feature type="compositionally biased region" description="Basic and acidic residues" evidence="1">
    <location>
        <begin position="220"/>
        <end position="236"/>
    </location>
</feature>
<dbReference type="EMBL" id="JAUSXV010000001">
    <property type="protein sequence ID" value="MDQ0645817.1"/>
    <property type="molecule type" value="Genomic_DNA"/>
</dbReference>
<organism evidence="2 3">
    <name type="scientific">Microbacterium natoriense</name>
    <dbReference type="NCBI Taxonomy" id="284570"/>
    <lineage>
        <taxon>Bacteria</taxon>
        <taxon>Bacillati</taxon>
        <taxon>Actinomycetota</taxon>
        <taxon>Actinomycetes</taxon>
        <taxon>Micrococcales</taxon>
        <taxon>Microbacteriaceae</taxon>
        <taxon>Microbacterium</taxon>
    </lineage>
</organism>
<feature type="compositionally biased region" description="Low complexity" evidence="1">
    <location>
        <begin position="311"/>
        <end position="326"/>
    </location>
</feature>